<evidence type="ECO:0000313" key="1">
    <source>
        <dbReference type="EMBL" id="KAJ8668449.1"/>
    </source>
</evidence>
<comment type="caution">
    <text evidence="1">The sequence shown here is derived from an EMBL/GenBank/DDBJ whole genome shotgun (WGS) entry which is preliminary data.</text>
</comment>
<dbReference type="EMBL" id="CM056744">
    <property type="protein sequence ID" value="KAJ8668449.1"/>
    <property type="molecule type" value="Genomic_DNA"/>
</dbReference>
<name>A0ACC2NDM7_9HYME</name>
<protein>
    <submittedName>
        <fullName evidence="1">Uncharacterized protein</fullName>
    </submittedName>
</protein>
<sequence length="130" mass="14873">MSIPKQNDTVPLNGSLTLFGWSNGNYNQSDDQRMIFGSVKVETVPQSLCLTIRQFEEDGRSEFQDFGGFNGALRSSHEIHERVVLNPKKDLNWYSQQNSFKAHSGIAHDLLSLRITKNYQILPVELYRDP</sequence>
<accession>A0ACC2NDM7</accession>
<organism evidence="1 2">
    <name type="scientific">Eretmocerus hayati</name>
    <dbReference type="NCBI Taxonomy" id="131215"/>
    <lineage>
        <taxon>Eukaryota</taxon>
        <taxon>Metazoa</taxon>
        <taxon>Ecdysozoa</taxon>
        <taxon>Arthropoda</taxon>
        <taxon>Hexapoda</taxon>
        <taxon>Insecta</taxon>
        <taxon>Pterygota</taxon>
        <taxon>Neoptera</taxon>
        <taxon>Endopterygota</taxon>
        <taxon>Hymenoptera</taxon>
        <taxon>Apocrita</taxon>
        <taxon>Proctotrupomorpha</taxon>
        <taxon>Chalcidoidea</taxon>
        <taxon>Aphelinidae</taxon>
        <taxon>Aphelininae</taxon>
        <taxon>Eretmocerus</taxon>
    </lineage>
</organism>
<gene>
    <name evidence="1" type="ORF">QAD02_010112</name>
</gene>
<dbReference type="Proteomes" id="UP001239111">
    <property type="component" value="Chromosome 4"/>
</dbReference>
<evidence type="ECO:0000313" key="2">
    <source>
        <dbReference type="Proteomes" id="UP001239111"/>
    </source>
</evidence>
<keyword evidence="2" id="KW-1185">Reference proteome</keyword>
<proteinExistence type="predicted"/>
<reference evidence="1" key="1">
    <citation type="submission" date="2023-04" db="EMBL/GenBank/DDBJ databases">
        <title>A chromosome-level genome assembly of the parasitoid wasp Eretmocerus hayati.</title>
        <authorList>
            <person name="Zhong Y."/>
            <person name="Liu S."/>
            <person name="Liu Y."/>
        </authorList>
    </citation>
    <scope>NUCLEOTIDE SEQUENCE</scope>
    <source>
        <strain evidence="1">ZJU_SS_LIU_2023</strain>
    </source>
</reference>